<evidence type="ECO:0000313" key="5">
    <source>
        <dbReference type="EMBL" id="EMI17128.1"/>
    </source>
</evidence>
<feature type="modified residue" description="4-aspartylphosphate" evidence="2">
    <location>
        <position position="60"/>
    </location>
</feature>
<sequence>MSELILMHLPTIHVVDDDKESRQVVVELVRSMNLAVESYESAEDFISRYNGKRPACMVTDKKMPGMNGVELIERLRDMGITIPIVMVTGFADVPSTVRAIRGGAITLIEKPCGQAELRKGIEEAVQLEQENLEKDRQVAEAKRLIGTLDDKEMDVAKLLVEGLANKVIASRLDSGLRTIEKRRSTILKKLDVQSVAELVQIWVLANPC</sequence>
<keyword evidence="1" id="KW-0238">DNA-binding</keyword>
<keyword evidence="2" id="KW-0597">Phosphoprotein</keyword>
<feature type="domain" description="Response regulatory" evidence="4">
    <location>
        <begin position="11"/>
        <end position="125"/>
    </location>
</feature>
<dbReference type="GO" id="GO:0003677">
    <property type="term" value="F:DNA binding"/>
    <property type="evidence" value="ECO:0007669"/>
    <property type="project" value="UniProtKB-KW"/>
</dbReference>
<dbReference type="Proteomes" id="UP000011991">
    <property type="component" value="Unassembled WGS sequence"/>
</dbReference>
<protein>
    <submittedName>
        <fullName evidence="5">Two component LuxR family transcriptional regulator</fullName>
    </submittedName>
</protein>
<evidence type="ECO:0000256" key="2">
    <source>
        <dbReference type="PROSITE-ProRule" id="PRU00169"/>
    </source>
</evidence>
<dbReference type="CDD" id="cd06170">
    <property type="entry name" value="LuxR_C_like"/>
    <property type="match status" value="1"/>
</dbReference>
<dbReference type="InterPro" id="IPR036388">
    <property type="entry name" value="WH-like_DNA-bd_sf"/>
</dbReference>
<gene>
    <name evidence="5" type="ORF">RMSM_05952</name>
</gene>
<keyword evidence="6" id="KW-1185">Reference proteome</keyword>
<dbReference type="PROSITE" id="PS50110">
    <property type="entry name" value="RESPONSE_REGULATORY"/>
    <property type="match status" value="1"/>
</dbReference>
<accession>M5RCB6</accession>
<dbReference type="PATRIC" id="fig|1265738.3.peg.5937"/>
<dbReference type="PRINTS" id="PR00038">
    <property type="entry name" value="HTHLUXR"/>
</dbReference>
<dbReference type="PANTHER" id="PTHR43214:SF44">
    <property type="entry name" value="TWO-COMPONENT RESPONSE REGULATOR"/>
    <property type="match status" value="1"/>
</dbReference>
<evidence type="ECO:0000259" key="3">
    <source>
        <dbReference type="PROSITE" id="PS50043"/>
    </source>
</evidence>
<dbReference type="GO" id="GO:0006355">
    <property type="term" value="P:regulation of DNA-templated transcription"/>
    <property type="evidence" value="ECO:0007669"/>
    <property type="project" value="InterPro"/>
</dbReference>
<dbReference type="InterPro" id="IPR039420">
    <property type="entry name" value="WalR-like"/>
</dbReference>
<reference evidence="5 6" key="1">
    <citation type="journal article" date="2013" name="Mar. Genomics">
        <title>Expression of sulfatases in Rhodopirellula baltica and the diversity of sulfatases in the genus Rhodopirellula.</title>
        <authorList>
            <person name="Wegner C.E."/>
            <person name="Richter-Heitmann T."/>
            <person name="Klindworth A."/>
            <person name="Klockow C."/>
            <person name="Richter M."/>
            <person name="Achstetter T."/>
            <person name="Glockner F.O."/>
            <person name="Harder J."/>
        </authorList>
    </citation>
    <scope>NUCLEOTIDE SEQUENCE [LARGE SCALE GENOMIC DNA]</scope>
    <source>
        <strain evidence="5 6">SM1</strain>
    </source>
</reference>
<dbReference type="GO" id="GO:0000160">
    <property type="term" value="P:phosphorelay signal transduction system"/>
    <property type="evidence" value="ECO:0007669"/>
    <property type="project" value="InterPro"/>
</dbReference>
<dbReference type="Pfam" id="PF00196">
    <property type="entry name" value="GerE"/>
    <property type="match status" value="1"/>
</dbReference>
<dbReference type="PANTHER" id="PTHR43214">
    <property type="entry name" value="TWO-COMPONENT RESPONSE REGULATOR"/>
    <property type="match status" value="1"/>
</dbReference>
<dbReference type="SUPFAM" id="SSF52172">
    <property type="entry name" value="CheY-like"/>
    <property type="match status" value="1"/>
</dbReference>
<dbReference type="Gene3D" id="3.40.50.2300">
    <property type="match status" value="1"/>
</dbReference>
<dbReference type="AlphaFoldDB" id="M5RCB6"/>
<dbReference type="InterPro" id="IPR001789">
    <property type="entry name" value="Sig_transdc_resp-reg_receiver"/>
</dbReference>
<feature type="domain" description="HTH luxR-type" evidence="3">
    <location>
        <begin position="141"/>
        <end position="206"/>
    </location>
</feature>
<dbReference type="InterPro" id="IPR000792">
    <property type="entry name" value="Tscrpt_reg_LuxR_C"/>
</dbReference>
<proteinExistence type="predicted"/>
<dbReference type="Gene3D" id="1.10.10.10">
    <property type="entry name" value="Winged helix-like DNA-binding domain superfamily/Winged helix DNA-binding domain"/>
    <property type="match status" value="1"/>
</dbReference>
<dbReference type="PROSITE" id="PS50043">
    <property type="entry name" value="HTH_LUXR_2"/>
    <property type="match status" value="1"/>
</dbReference>
<dbReference type="SMART" id="SM00421">
    <property type="entry name" value="HTH_LUXR"/>
    <property type="match status" value="1"/>
</dbReference>
<dbReference type="SUPFAM" id="SSF46894">
    <property type="entry name" value="C-terminal effector domain of the bipartite response regulators"/>
    <property type="match status" value="1"/>
</dbReference>
<organism evidence="5 6">
    <name type="scientific">Rhodopirellula maiorica SM1</name>
    <dbReference type="NCBI Taxonomy" id="1265738"/>
    <lineage>
        <taxon>Bacteria</taxon>
        <taxon>Pseudomonadati</taxon>
        <taxon>Planctomycetota</taxon>
        <taxon>Planctomycetia</taxon>
        <taxon>Pirellulales</taxon>
        <taxon>Pirellulaceae</taxon>
        <taxon>Novipirellula</taxon>
    </lineage>
</organism>
<dbReference type="Pfam" id="PF00072">
    <property type="entry name" value="Response_reg"/>
    <property type="match status" value="1"/>
</dbReference>
<dbReference type="SMART" id="SM00448">
    <property type="entry name" value="REC"/>
    <property type="match status" value="1"/>
</dbReference>
<evidence type="ECO:0000259" key="4">
    <source>
        <dbReference type="PROSITE" id="PS50110"/>
    </source>
</evidence>
<comment type="caution">
    <text evidence="5">The sequence shown here is derived from an EMBL/GenBank/DDBJ whole genome shotgun (WGS) entry which is preliminary data.</text>
</comment>
<dbReference type="EMBL" id="ANOG01000857">
    <property type="protein sequence ID" value="EMI17128.1"/>
    <property type="molecule type" value="Genomic_DNA"/>
</dbReference>
<evidence type="ECO:0000313" key="6">
    <source>
        <dbReference type="Proteomes" id="UP000011991"/>
    </source>
</evidence>
<dbReference type="InterPro" id="IPR016032">
    <property type="entry name" value="Sig_transdc_resp-reg_C-effctor"/>
</dbReference>
<name>M5RCB6_9BACT</name>
<evidence type="ECO:0000256" key="1">
    <source>
        <dbReference type="ARBA" id="ARBA00023125"/>
    </source>
</evidence>
<dbReference type="InterPro" id="IPR011006">
    <property type="entry name" value="CheY-like_superfamily"/>
</dbReference>